<keyword evidence="9 11" id="KW-0472">Membrane</keyword>
<reference evidence="12 13" key="1">
    <citation type="submission" date="2019-11" db="EMBL/GenBank/DDBJ databases">
        <authorList>
            <person name="Cao P."/>
        </authorList>
    </citation>
    <scope>NUCLEOTIDE SEQUENCE [LARGE SCALE GENOMIC DNA]</scope>
    <source>
        <strain evidence="12 13">NEAU-AAG5</strain>
    </source>
</reference>
<dbReference type="GO" id="GO:0005524">
    <property type="term" value="F:ATP binding"/>
    <property type="evidence" value="ECO:0007669"/>
    <property type="project" value="UniProtKB-KW"/>
</dbReference>
<accession>A0A7K1L8M0</accession>
<dbReference type="Gene3D" id="2.40.50.910">
    <property type="entry name" value="Type VII secretion system EccB, repeat 3 domain"/>
    <property type="match status" value="1"/>
</dbReference>
<keyword evidence="5" id="KW-0547">Nucleotide-binding</keyword>
<evidence type="ECO:0000256" key="7">
    <source>
        <dbReference type="ARBA" id="ARBA00022840"/>
    </source>
</evidence>
<dbReference type="PANTHER" id="PTHR40765">
    <property type="entry name" value="ESX-2 SECRETION SYSTEM ATPASE ECCB2"/>
    <property type="match status" value="1"/>
</dbReference>
<dbReference type="Proteomes" id="UP000432015">
    <property type="component" value="Unassembled WGS sequence"/>
</dbReference>
<organism evidence="12 13">
    <name type="scientific">Actinomadura litoris</name>
    <dbReference type="NCBI Taxonomy" id="2678616"/>
    <lineage>
        <taxon>Bacteria</taxon>
        <taxon>Bacillati</taxon>
        <taxon>Actinomycetota</taxon>
        <taxon>Actinomycetes</taxon>
        <taxon>Streptosporangiales</taxon>
        <taxon>Thermomonosporaceae</taxon>
        <taxon>Actinomadura</taxon>
    </lineage>
</organism>
<comment type="caution">
    <text evidence="12">The sequence shown here is derived from an EMBL/GenBank/DDBJ whole genome shotgun (WGS) entry which is preliminary data.</text>
</comment>
<dbReference type="Gene3D" id="3.30.2390.20">
    <property type="entry name" value="Type VII secretion system EccB, repeat 1 domain"/>
    <property type="match status" value="1"/>
</dbReference>
<dbReference type="InterPro" id="IPR042485">
    <property type="entry name" value="T7SS_EccB_R3"/>
</dbReference>
<dbReference type="GO" id="GO:0005576">
    <property type="term" value="C:extracellular region"/>
    <property type="evidence" value="ECO:0007669"/>
    <property type="project" value="TreeGrafter"/>
</dbReference>
<evidence type="ECO:0000313" key="13">
    <source>
        <dbReference type="Proteomes" id="UP000432015"/>
    </source>
</evidence>
<comment type="similarity">
    <text evidence="2">Belongs to the EccB family.</text>
</comment>
<evidence type="ECO:0000256" key="9">
    <source>
        <dbReference type="ARBA" id="ARBA00023136"/>
    </source>
</evidence>
<dbReference type="RefSeq" id="WP_156219960.1">
    <property type="nucleotide sequence ID" value="NZ_WOFH01000012.1"/>
</dbReference>
<dbReference type="PANTHER" id="PTHR40765:SF2">
    <property type="entry name" value="ESX-2 SECRETION SYSTEM ATPASE ECCB2"/>
    <property type="match status" value="1"/>
</dbReference>
<sequence>MAARAGRLMQTRKDLYQAHRLMTQRVALALLQGSPSAAESPLRRTGVGALCGVMVVVLVAAGFGIAGLLFKGGARNLERPGVLIIEKETGATYAYNPETRKLVPFLNYASARLAMPTTEIHRKLVSSRSLAEYARGPLAGIPDAPESLPDPGKRPKTWSLCVRGGTVSLVGGHDVGGRPLDDTQGVVVRGGTQNWLVWHNTRMRLTPETARVLSADPPVPVSERWLNGLPQGLDLTAPSIPRRGQRFPGPDGALTPAGQIFRVPSVAGTPERWYAQLPDGLSDISATQARLLLDVPGAAAPRDLTPAAAASRPSRTNLHNRALPESPPRIAAYEAQQPLCAIYKDAARLSTEARFTVGGALPAPSVTSSNLDQVLLPGGGSFVGVLTARGRPPQSFALLTDQGIRYPVPTSEDIAKLGYSPAKATPIPTNLLQLFKKGPTLTGANALRPVPAR</sequence>
<dbReference type="InterPro" id="IPR007795">
    <property type="entry name" value="T7SS_EccB"/>
</dbReference>
<proteinExistence type="inferred from homology"/>
<dbReference type="Pfam" id="PF05108">
    <property type="entry name" value="T7SS_ESX1_EccB"/>
    <property type="match status" value="1"/>
</dbReference>
<feature type="region of interest" description="Disordered" evidence="10">
    <location>
        <begin position="304"/>
        <end position="323"/>
    </location>
</feature>
<evidence type="ECO:0000256" key="6">
    <source>
        <dbReference type="ARBA" id="ARBA00022801"/>
    </source>
</evidence>
<protein>
    <submittedName>
        <fullName evidence="12">Type VII secretion protein EccB</fullName>
    </submittedName>
</protein>
<dbReference type="InterPro" id="IPR044857">
    <property type="entry name" value="T7SS_EccB_R1"/>
</dbReference>
<feature type="transmembrane region" description="Helical" evidence="11">
    <location>
        <begin position="47"/>
        <end position="70"/>
    </location>
</feature>
<keyword evidence="4 11" id="KW-0812">Transmembrane</keyword>
<evidence type="ECO:0000256" key="1">
    <source>
        <dbReference type="ARBA" id="ARBA00004162"/>
    </source>
</evidence>
<evidence type="ECO:0000256" key="10">
    <source>
        <dbReference type="SAM" id="MobiDB-lite"/>
    </source>
</evidence>
<dbReference type="AlphaFoldDB" id="A0A7K1L8M0"/>
<dbReference type="EMBL" id="WOFH01000012">
    <property type="protein sequence ID" value="MUN40781.1"/>
    <property type="molecule type" value="Genomic_DNA"/>
</dbReference>
<keyword evidence="3" id="KW-1003">Cell membrane</keyword>
<evidence type="ECO:0000313" key="12">
    <source>
        <dbReference type="EMBL" id="MUN40781.1"/>
    </source>
</evidence>
<evidence type="ECO:0000256" key="2">
    <source>
        <dbReference type="ARBA" id="ARBA00008149"/>
    </source>
</evidence>
<dbReference type="NCBIfam" id="TIGR03919">
    <property type="entry name" value="T7SS_EccB"/>
    <property type="match status" value="1"/>
</dbReference>
<dbReference type="GO" id="GO:0005886">
    <property type="term" value="C:plasma membrane"/>
    <property type="evidence" value="ECO:0007669"/>
    <property type="project" value="UniProtKB-SubCell"/>
</dbReference>
<keyword evidence="7" id="KW-0067">ATP-binding</keyword>
<keyword evidence="6" id="KW-0378">Hydrolase</keyword>
<evidence type="ECO:0000256" key="3">
    <source>
        <dbReference type="ARBA" id="ARBA00022475"/>
    </source>
</evidence>
<name>A0A7K1L8M0_9ACTN</name>
<comment type="subcellular location">
    <subcellularLocation>
        <location evidence="1">Cell membrane</location>
        <topology evidence="1">Single-pass membrane protein</topology>
    </subcellularLocation>
</comment>
<evidence type="ECO:0000256" key="5">
    <source>
        <dbReference type="ARBA" id="ARBA00022741"/>
    </source>
</evidence>
<evidence type="ECO:0000256" key="11">
    <source>
        <dbReference type="SAM" id="Phobius"/>
    </source>
</evidence>
<dbReference type="GO" id="GO:0016787">
    <property type="term" value="F:hydrolase activity"/>
    <property type="evidence" value="ECO:0007669"/>
    <property type="project" value="UniProtKB-KW"/>
</dbReference>
<evidence type="ECO:0000256" key="8">
    <source>
        <dbReference type="ARBA" id="ARBA00022989"/>
    </source>
</evidence>
<evidence type="ECO:0000256" key="4">
    <source>
        <dbReference type="ARBA" id="ARBA00022692"/>
    </source>
</evidence>
<keyword evidence="8 11" id="KW-1133">Transmembrane helix</keyword>
<gene>
    <name evidence="12" type="primary">eccB</name>
    <name evidence="12" type="ORF">GNZ18_29870</name>
</gene>
<keyword evidence="13" id="KW-1185">Reference proteome</keyword>